<evidence type="ECO:0000256" key="1">
    <source>
        <dbReference type="SAM" id="MobiDB-lite"/>
    </source>
</evidence>
<gene>
    <name evidence="2" type="ORF">ECRASSUSDP1_LOCUS3511</name>
</gene>
<dbReference type="Proteomes" id="UP001295684">
    <property type="component" value="Unassembled WGS sequence"/>
</dbReference>
<keyword evidence="3" id="KW-1185">Reference proteome</keyword>
<sequence>MVGSFAALEKPTKAAEPKVEEVKSPEQIKLEQRVNKEHERKRLQMMLINEANSFSIYKKNGKLIKPSKPQINERLQKFLDEIHREKGMKKTQRSKQSVSLSNKKSAKPVLYDSSLMIAPINSSDLDSGLKSTSSVVNKGKCFFSNGKKTNKSNLPSLKNELYQLYAKKDKTVNKENEGKSQKPKHQTLSPLPKSFIVSRFYNIQPKLLHDHKQFKSGCKTGMGIYGASSAVSSHNSLKNSPNLSLSYSRGFSEYKEGRTSFYNKIKESYPLKTRFRRNIKKFQNLVGKLNSHESYMKRKRTPKMIGDFIHKEEIRQSTFKEVVNLVNELGHLKTSSFALMGKYFSQKHEDIELRNNIIQEYKKGMTDPSRSAALHEKQIAIKKDIVKQKYQIIK</sequence>
<comment type="caution">
    <text evidence="2">The sequence shown here is derived from an EMBL/GenBank/DDBJ whole genome shotgun (WGS) entry which is preliminary data.</text>
</comment>
<evidence type="ECO:0000313" key="2">
    <source>
        <dbReference type="EMBL" id="CAI2362189.1"/>
    </source>
</evidence>
<evidence type="ECO:0000313" key="3">
    <source>
        <dbReference type="Proteomes" id="UP001295684"/>
    </source>
</evidence>
<feature type="region of interest" description="Disordered" evidence="1">
    <location>
        <begin position="1"/>
        <end position="25"/>
    </location>
</feature>
<dbReference type="AlphaFoldDB" id="A0AAD1X632"/>
<protein>
    <submittedName>
        <fullName evidence="2">Uncharacterized protein</fullName>
    </submittedName>
</protein>
<proteinExistence type="predicted"/>
<feature type="compositionally biased region" description="Basic and acidic residues" evidence="1">
    <location>
        <begin position="10"/>
        <end position="25"/>
    </location>
</feature>
<accession>A0AAD1X632</accession>
<dbReference type="EMBL" id="CAMPGE010003355">
    <property type="protein sequence ID" value="CAI2362189.1"/>
    <property type="molecule type" value="Genomic_DNA"/>
</dbReference>
<reference evidence="2" key="1">
    <citation type="submission" date="2023-07" db="EMBL/GenBank/DDBJ databases">
        <authorList>
            <consortium name="AG Swart"/>
            <person name="Singh M."/>
            <person name="Singh A."/>
            <person name="Seah K."/>
            <person name="Emmerich C."/>
        </authorList>
    </citation>
    <scope>NUCLEOTIDE SEQUENCE</scope>
    <source>
        <strain evidence="2">DP1</strain>
    </source>
</reference>
<organism evidence="2 3">
    <name type="scientific">Euplotes crassus</name>
    <dbReference type="NCBI Taxonomy" id="5936"/>
    <lineage>
        <taxon>Eukaryota</taxon>
        <taxon>Sar</taxon>
        <taxon>Alveolata</taxon>
        <taxon>Ciliophora</taxon>
        <taxon>Intramacronucleata</taxon>
        <taxon>Spirotrichea</taxon>
        <taxon>Hypotrichia</taxon>
        <taxon>Euplotida</taxon>
        <taxon>Euplotidae</taxon>
        <taxon>Moneuplotes</taxon>
    </lineage>
</organism>
<name>A0AAD1X632_EUPCR</name>